<evidence type="ECO:0000256" key="3">
    <source>
        <dbReference type="ARBA" id="ARBA00022737"/>
    </source>
</evidence>
<dbReference type="InterPro" id="IPR001680">
    <property type="entry name" value="WD40_rpt"/>
</dbReference>
<dbReference type="AlphaFoldDB" id="A0AAD9MFX6"/>
<accession>A0AAD9MFX6</accession>
<feature type="compositionally biased region" description="Acidic residues" evidence="6">
    <location>
        <begin position="307"/>
        <end position="324"/>
    </location>
</feature>
<feature type="region of interest" description="Disordered" evidence="6">
    <location>
        <begin position="307"/>
        <end position="381"/>
    </location>
</feature>
<comment type="caution">
    <text evidence="7">The sequence shown here is derived from an EMBL/GenBank/DDBJ whole genome shotgun (WGS) entry which is preliminary data.</text>
</comment>
<sequence length="381" mass="40839">MFKIPSEKNGLVKSIWRTTRHKGSCRCIDYGSLGEDLYSAGSDMIVKHCKADTGVVVSKIALADPSEAQVDSPDTPTTICALSPDVLLLGTDSGSLCVFDIRQNGAINPRPVRRFRPHSDYVSSLVPLPPSGTSTSGVPKQWVSTGETTVAYTDLRKGVVKQSEDQEDELLCAALVPRGLGPKKNRDNSVLLVGANSGVVTMWDYGSWDDQQDRINVCTGGKGSAARGLAESIDALVYVPEELGWGHYAMAGASNGLIYQVNLKKKAVESVLKHDDEDGVSSVVMDANNRMISGGGLVVKIWEENMDGEDRDEDKDSDDEEEPSSNEARGQKRSAESDSSDGGGEDSDDSDSPAGKRKKKKGKTRGKKWQTAGPAAFPGID</sequence>
<keyword evidence="3" id="KW-0677">Repeat</keyword>
<dbReference type="InterPro" id="IPR050505">
    <property type="entry name" value="WDR55/POC1"/>
</dbReference>
<dbReference type="InterPro" id="IPR036322">
    <property type="entry name" value="WD40_repeat_dom_sf"/>
</dbReference>
<dbReference type="Proteomes" id="UP001217918">
    <property type="component" value="Unassembled WGS sequence"/>
</dbReference>
<dbReference type="Gene3D" id="2.130.10.10">
    <property type="entry name" value="YVTN repeat-like/Quinoprotein amine dehydrogenase"/>
    <property type="match status" value="1"/>
</dbReference>
<evidence type="ECO:0000256" key="4">
    <source>
        <dbReference type="ARBA" id="ARBA00039238"/>
    </source>
</evidence>
<evidence type="ECO:0000256" key="5">
    <source>
        <dbReference type="ARBA" id="ARBA00039514"/>
    </source>
</evidence>
<comment type="similarity">
    <text evidence="1">Belongs to the WD repeat WDR55 family.</text>
</comment>
<dbReference type="SMART" id="SM00320">
    <property type="entry name" value="WD40"/>
    <property type="match status" value="4"/>
</dbReference>
<keyword evidence="8" id="KW-1185">Reference proteome</keyword>
<evidence type="ECO:0000256" key="1">
    <source>
        <dbReference type="ARBA" id="ARBA00007625"/>
    </source>
</evidence>
<evidence type="ECO:0000313" key="8">
    <source>
        <dbReference type="Proteomes" id="UP001217918"/>
    </source>
</evidence>
<dbReference type="EMBL" id="JAQQPM010000005">
    <property type="protein sequence ID" value="KAK2071416.1"/>
    <property type="molecule type" value="Genomic_DNA"/>
</dbReference>
<organism evidence="7 8">
    <name type="scientific">Phyllachora maydis</name>
    <dbReference type="NCBI Taxonomy" id="1825666"/>
    <lineage>
        <taxon>Eukaryota</taxon>
        <taxon>Fungi</taxon>
        <taxon>Dikarya</taxon>
        <taxon>Ascomycota</taxon>
        <taxon>Pezizomycotina</taxon>
        <taxon>Sordariomycetes</taxon>
        <taxon>Sordariomycetidae</taxon>
        <taxon>Phyllachorales</taxon>
        <taxon>Phyllachoraceae</taxon>
        <taxon>Phyllachora</taxon>
    </lineage>
</organism>
<protein>
    <recommendedName>
        <fullName evidence="4">WD repeat-containing protein JIP5</fullName>
    </recommendedName>
    <alternativeName>
        <fullName evidence="5">WD repeat-containing protein jip5</fullName>
    </alternativeName>
</protein>
<evidence type="ECO:0000256" key="2">
    <source>
        <dbReference type="ARBA" id="ARBA00022574"/>
    </source>
</evidence>
<dbReference type="PANTHER" id="PTHR44019">
    <property type="entry name" value="WD REPEAT-CONTAINING PROTEIN 55"/>
    <property type="match status" value="1"/>
</dbReference>
<dbReference type="SUPFAM" id="SSF50978">
    <property type="entry name" value="WD40 repeat-like"/>
    <property type="match status" value="1"/>
</dbReference>
<proteinExistence type="inferred from homology"/>
<keyword evidence="2" id="KW-0853">WD repeat</keyword>
<evidence type="ECO:0000256" key="6">
    <source>
        <dbReference type="SAM" id="MobiDB-lite"/>
    </source>
</evidence>
<name>A0AAD9MFX6_9PEZI</name>
<dbReference type="InterPro" id="IPR015943">
    <property type="entry name" value="WD40/YVTN_repeat-like_dom_sf"/>
</dbReference>
<evidence type="ECO:0000313" key="7">
    <source>
        <dbReference type="EMBL" id="KAK2071416.1"/>
    </source>
</evidence>
<gene>
    <name evidence="7" type="ORF">P8C59_005844</name>
</gene>
<reference evidence="7" key="1">
    <citation type="journal article" date="2023" name="Mol. Plant Microbe Interact.">
        <title>Elucidating the Obligate Nature and Biological Capacity of an Invasive Fungal Corn Pathogen.</title>
        <authorList>
            <person name="MacCready J.S."/>
            <person name="Roggenkamp E.M."/>
            <person name="Gdanetz K."/>
            <person name="Chilvers M.I."/>
        </authorList>
    </citation>
    <scope>NUCLEOTIDE SEQUENCE</scope>
    <source>
        <strain evidence="7">PM02</strain>
    </source>
</reference>
<dbReference type="PANTHER" id="PTHR44019:SF20">
    <property type="entry name" value="WD REPEAT-CONTAINING PROTEIN 55"/>
    <property type="match status" value="1"/>
</dbReference>
<feature type="compositionally biased region" description="Basic residues" evidence="6">
    <location>
        <begin position="355"/>
        <end position="368"/>
    </location>
</feature>